<dbReference type="SUPFAM" id="SSF54292">
    <property type="entry name" value="2Fe-2S ferredoxin-like"/>
    <property type="match status" value="1"/>
</dbReference>
<accession>A0A4P8ITC0</accession>
<keyword evidence="6" id="KW-0411">Iron-sulfur</keyword>
<dbReference type="PROSITE" id="PS51384">
    <property type="entry name" value="FAD_FR"/>
    <property type="match status" value="1"/>
</dbReference>
<dbReference type="KEGG" id="tvl:FAZ95_07720"/>
<name>A0A4P8ITC0_9BURK</name>
<dbReference type="InterPro" id="IPR050415">
    <property type="entry name" value="MRET"/>
</dbReference>
<dbReference type="Gene3D" id="2.40.30.10">
    <property type="entry name" value="Translation factors"/>
    <property type="match status" value="1"/>
</dbReference>
<dbReference type="Pfam" id="PF00175">
    <property type="entry name" value="NAD_binding_1"/>
    <property type="match status" value="1"/>
</dbReference>
<evidence type="ECO:0000256" key="1">
    <source>
        <dbReference type="ARBA" id="ARBA00022630"/>
    </source>
</evidence>
<dbReference type="SUPFAM" id="SSF63380">
    <property type="entry name" value="Riboflavin synthase domain-like"/>
    <property type="match status" value="1"/>
</dbReference>
<keyword evidence="3" id="KW-0479">Metal-binding</keyword>
<dbReference type="InterPro" id="IPR036010">
    <property type="entry name" value="2Fe-2S_ferredoxin-like_sf"/>
</dbReference>
<sequence length="376" mass="41793">MEVTCRSMPWKTTRPYDTCRFHMHRRKPSGERVSTFERTRLPGTPDPEVMTMQHQTGTLDKQTLIVRAVTDEANGIRSYELTREDYTDLPAYAPGAHVAVHLGNGITRQYSLYDEPGVRNAYRIAVLKDPASRGGSRFLHDEVAVGEQLQVSGPFNNFPMAASATSALLIAGGIGITPIMSMAYRLHRDGKPFALHYCARYEKDAAFVEFLQRAAPFKDCVHMHFDGGDPRKGLDVKALLVDVVQGRHVYCCGPGGLMRAVETAASHWPSGSVHFERFSADKREVTKSIPFRIYLRRSGVELEVPADKSILDVLKQAGFNVNTVCEQGVCGACLTDVVEGVPEHRDHVLTEEEKRLNDVMAVCCSRSKTARLVLDV</sequence>
<dbReference type="InterPro" id="IPR012675">
    <property type="entry name" value="Beta-grasp_dom_sf"/>
</dbReference>
<dbReference type="Proteomes" id="UP000298656">
    <property type="component" value="Chromosome 1"/>
</dbReference>
<dbReference type="GO" id="GO:0046872">
    <property type="term" value="F:metal ion binding"/>
    <property type="evidence" value="ECO:0007669"/>
    <property type="project" value="UniProtKB-KW"/>
</dbReference>
<evidence type="ECO:0000259" key="7">
    <source>
        <dbReference type="PROSITE" id="PS51085"/>
    </source>
</evidence>
<dbReference type="PROSITE" id="PS00197">
    <property type="entry name" value="2FE2S_FER_1"/>
    <property type="match status" value="1"/>
</dbReference>
<dbReference type="InterPro" id="IPR001041">
    <property type="entry name" value="2Fe-2S_ferredoxin-type"/>
</dbReference>
<protein>
    <submittedName>
        <fullName evidence="9">Oxidoreductase</fullName>
    </submittedName>
</protein>
<organism evidence="9 10">
    <name type="scientific">Trinickia violacea</name>
    <dbReference type="NCBI Taxonomy" id="2571746"/>
    <lineage>
        <taxon>Bacteria</taxon>
        <taxon>Pseudomonadati</taxon>
        <taxon>Pseudomonadota</taxon>
        <taxon>Betaproteobacteria</taxon>
        <taxon>Burkholderiales</taxon>
        <taxon>Burkholderiaceae</taxon>
        <taxon>Trinickia</taxon>
    </lineage>
</organism>
<evidence type="ECO:0000313" key="9">
    <source>
        <dbReference type="EMBL" id="QCP49079.1"/>
    </source>
</evidence>
<dbReference type="OrthoDB" id="544091at2"/>
<keyword evidence="1" id="KW-0285">Flavoprotein</keyword>
<dbReference type="AlphaFoldDB" id="A0A4P8ITC0"/>
<evidence type="ECO:0000256" key="2">
    <source>
        <dbReference type="ARBA" id="ARBA00022714"/>
    </source>
</evidence>
<dbReference type="CDD" id="cd00207">
    <property type="entry name" value="fer2"/>
    <property type="match status" value="1"/>
</dbReference>
<feature type="domain" description="FAD-binding FR-type" evidence="8">
    <location>
        <begin position="59"/>
        <end position="161"/>
    </location>
</feature>
<dbReference type="PRINTS" id="PR00409">
    <property type="entry name" value="PHDIOXRDTASE"/>
</dbReference>
<dbReference type="InterPro" id="IPR001433">
    <property type="entry name" value="OxRdtase_FAD/NAD-bd"/>
</dbReference>
<dbReference type="GO" id="GO:0016491">
    <property type="term" value="F:oxidoreductase activity"/>
    <property type="evidence" value="ECO:0007669"/>
    <property type="project" value="UniProtKB-KW"/>
</dbReference>
<dbReference type="PANTHER" id="PTHR47354">
    <property type="entry name" value="NADH OXIDOREDUCTASE HCR"/>
    <property type="match status" value="1"/>
</dbReference>
<dbReference type="PROSITE" id="PS51085">
    <property type="entry name" value="2FE2S_FER_2"/>
    <property type="match status" value="1"/>
</dbReference>
<evidence type="ECO:0000259" key="8">
    <source>
        <dbReference type="PROSITE" id="PS51384"/>
    </source>
</evidence>
<evidence type="ECO:0000256" key="6">
    <source>
        <dbReference type="ARBA" id="ARBA00023014"/>
    </source>
</evidence>
<dbReference type="InterPro" id="IPR006058">
    <property type="entry name" value="2Fe2S_fd_BS"/>
</dbReference>
<dbReference type="PANTHER" id="PTHR47354:SF1">
    <property type="entry name" value="CARNITINE MONOOXYGENASE REDUCTASE SUBUNIT"/>
    <property type="match status" value="1"/>
</dbReference>
<evidence type="ECO:0000313" key="10">
    <source>
        <dbReference type="Proteomes" id="UP000298656"/>
    </source>
</evidence>
<evidence type="ECO:0000256" key="4">
    <source>
        <dbReference type="ARBA" id="ARBA00023002"/>
    </source>
</evidence>
<keyword evidence="4" id="KW-0560">Oxidoreductase</keyword>
<keyword evidence="2" id="KW-0001">2Fe-2S</keyword>
<gene>
    <name evidence="9" type="ORF">FAZ95_07720</name>
</gene>
<dbReference type="Gene3D" id="3.10.20.30">
    <property type="match status" value="1"/>
</dbReference>
<feature type="domain" description="2Fe-2S ferredoxin-type" evidence="7">
    <location>
        <begin position="291"/>
        <end position="376"/>
    </location>
</feature>
<evidence type="ECO:0000256" key="5">
    <source>
        <dbReference type="ARBA" id="ARBA00023004"/>
    </source>
</evidence>
<dbReference type="InterPro" id="IPR017938">
    <property type="entry name" value="Riboflavin_synthase-like_b-brl"/>
</dbReference>
<dbReference type="GO" id="GO:0051537">
    <property type="term" value="F:2 iron, 2 sulfur cluster binding"/>
    <property type="evidence" value="ECO:0007669"/>
    <property type="project" value="UniProtKB-KW"/>
</dbReference>
<dbReference type="CDD" id="cd06185">
    <property type="entry name" value="PDR_like"/>
    <property type="match status" value="1"/>
</dbReference>
<dbReference type="Gene3D" id="3.40.50.80">
    <property type="entry name" value="Nucleotide-binding domain of ferredoxin-NADP reductase (FNR) module"/>
    <property type="match status" value="1"/>
</dbReference>
<reference evidence="9 10" key="1">
    <citation type="submission" date="2019-05" db="EMBL/GenBank/DDBJ databases">
        <title>Burkholderia sp. DHOD12, isolated from subtropical forest soil.</title>
        <authorList>
            <person name="Gao Z.-H."/>
            <person name="Qiu L.-H."/>
        </authorList>
    </citation>
    <scope>NUCLEOTIDE SEQUENCE [LARGE SCALE GENOMIC DNA]</scope>
    <source>
        <strain evidence="9 10">DHOD12</strain>
    </source>
</reference>
<keyword evidence="10" id="KW-1185">Reference proteome</keyword>
<proteinExistence type="predicted"/>
<dbReference type="EMBL" id="CP040077">
    <property type="protein sequence ID" value="QCP49079.1"/>
    <property type="molecule type" value="Genomic_DNA"/>
</dbReference>
<evidence type="ECO:0000256" key="3">
    <source>
        <dbReference type="ARBA" id="ARBA00022723"/>
    </source>
</evidence>
<dbReference type="InterPro" id="IPR039261">
    <property type="entry name" value="FNR_nucleotide-bd"/>
</dbReference>
<dbReference type="Pfam" id="PF00111">
    <property type="entry name" value="Fer2"/>
    <property type="match status" value="1"/>
</dbReference>
<keyword evidence="5" id="KW-0408">Iron</keyword>
<dbReference type="InterPro" id="IPR017927">
    <property type="entry name" value="FAD-bd_FR_type"/>
</dbReference>
<dbReference type="SUPFAM" id="SSF52343">
    <property type="entry name" value="Ferredoxin reductase-like, C-terminal NADP-linked domain"/>
    <property type="match status" value="1"/>
</dbReference>